<evidence type="ECO:0000313" key="3">
    <source>
        <dbReference type="Proteomes" id="UP000717585"/>
    </source>
</evidence>
<dbReference type="Gene3D" id="1.20.120.1760">
    <property type="match status" value="1"/>
</dbReference>
<dbReference type="InterPro" id="IPR000462">
    <property type="entry name" value="CDP-OH_P_trans"/>
</dbReference>
<dbReference type="GO" id="GO:0016020">
    <property type="term" value="C:membrane"/>
    <property type="evidence" value="ECO:0007669"/>
    <property type="project" value="InterPro"/>
</dbReference>
<name>A0A8J6AVB0_9EUKA</name>
<accession>A0A8J6AVB0</accession>
<comment type="caution">
    <text evidence="2">The sequence shown here is derived from an EMBL/GenBank/DDBJ whole genome shotgun (WGS) entry which is preliminary data.</text>
</comment>
<feature type="transmembrane region" description="Helical" evidence="1">
    <location>
        <begin position="12"/>
        <end position="31"/>
    </location>
</feature>
<feature type="transmembrane region" description="Helical" evidence="1">
    <location>
        <begin position="119"/>
        <end position="138"/>
    </location>
</feature>
<dbReference type="Proteomes" id="UP000717585">
    <property type="component" value="Unassembled WGS sequence"/>
</dbReference>
<feature type="transmembrane region" description="Helical" evidence="1">
    <location>
        <begin position="175"/>
        <end position="193"/>
    </location>
</feature>
<feature type="transmembrane region" description="Helical" evidence="1">
    <location>
        <begin position="43"/>
        <end position="59"/>
    </location>
</feature>
<dbReference type="GO" id="GO:0016780">
    <property type="term" value="F:phosphotransferase activity, for other substituted phosphate groups"/>
    <property type="evidence" value="ECO:0007669"/>
    <property type="project" value="InterPro"/>
</dbReference>
<keyword evidence="1" id="KW-0812">Transmembrane</keyword>
<organism evidence="2 3">
    <name type="scientific">Carpediemonas membranifera</name>
    <dbReference type="NCBI Taxonomy" id="201153"/>
    <lineage>
        <taxon>Eukaryota</taxon>
        <taxon>Metamonada</taxon>
        <taxon>Carpediemonas-like organisms</taxon>
        <taxon>Carpediemonas</taxon>
    </lineage>
</organism>
<keyword evidence="1" id="KW-0472">Membrane</keyword>
<proteinExistence type="predicted"/>
<feature type="transmembrane region" description="Helical" evidence="1">
    <location>
        <begin position="214"/>
        <end position="233"/>
    </location>
</feature>
<feature type="transmembrane region" description="Helical" evidence="1">
    <location>
        <begin position="277"/>
        <end position="310"/>
    </location>
</feature>
<reference evidence="2" key="1">
    <citation type="submission" date="2021-05" db="EMBL/GenBank/DDBJ databases">
        <title>A free-living protist that lacks canonical eukaryotic 1 DNA replication and segregation systems.</title>
        <authorList>
            <person name="Salas-Leiva D.E."/>
            <person name="Tromer E.C."/>
            <person name="Curtis B.A."/>
            <person name="Jerlstrom-Hultqvist J."/>
            <person name="Kolisko M."/>
            <person name="Yi Z."/>
            <person name="Salas-Leiva J.S."/>
            <person name="Gallot-Lavallee L."/>
            <person name="Kops G.J.P.L."/>
            <person name="Archibald J.M."/>
            <person name="Simpson A.G.B."/>
            <person name="Roger A.J."/>
        </authorList>
    </citation>
    <scope>NUCLEOTIDE SEQUENCE</scope>
    <source>
        <strain evidence="2">BICM</strain>
    </source>
</reference>
<dbReference type="OrthoDB" id="10254249at2759"/>
<keyword evidence="1" id="KW-1133">Transmembrane helix</keyword>
<evidence type="ECO:0000256" key="1">
    <source>
        <dbReference type="SAM" id="Phobius"/>
    </source>
</evidence>
<dbReference type="InterPro" id="IPR043130">
    <property type="entry name" value="CDP-OH_PTrfase_TM_dom"/>
</dbReference>
<sequence>MPERKASLRDAVRAWGGLLLITALCFGLFYIGRHNIPSSRIQRFCIILAGVFLIGLIFISIPNCWYANCLSIMNLMCGVTAMYLMVEYSGQIPPQHPDELLRHPPVLSHTRIMLYKKELVLLLVFIGQFFDLFDGRAAEQWGSTPKGEYFDDVADGTSFGFTIGALIFVSTENRVVGLFAGATHAISTLYRLVRFIVEKHKAGQTGGVLQFDGMPSPAAALLLGSGVIVFSRFGKPGDLAIAALTALSSALQVSWTPYPHLSRAFFAWVPRRMLTLWFIAGVIGATVCTAFHRVWVPVFAVHVLVIIYAISPLIKGWPLFSSPALISVLEALWLRSKDGSRYLNKMAKQE</sequence>
<dbReference type="Pfam" id="PF01066">
    <property type="entry name" value="CDP-OH_P_transf"/>
    <property type="match status" value="1"/>
</dbReference>
<protein>
    <submittedName>
        <fullName evidence="2">CDP-alcohol phosphatidyltransferase</fullName>
    </submittedName>
</protein>
<keyword evidence="3" id="KW-1185">Reference proteome</keyword>
<dbReference type="AlphaFoldDB" id="A0A8J6AVB0"/>
<feature type="transmembrane region" description="Helical" evidence="1">
    <location>
        <begin position="239"/>
        <end position="256"/>
    </location>
</feature>
<gene>
    <name evidence="2" type="ORF">J8273_2890</name>
</gene>
<evidence type="ECO:0000313" key="2">
    <source>
        <dbReference type="EMBL" id="KAG9395686.1"/>
    </source>
</evidence>
<dbReference type="GO" id="GO:0008654">
    <property type="term" value="P:phospholipid biosynthetic process"/>
    <property type="evidence" value="ECO:0007669"/>
    <property type="project" value="InterPro"/>
</dbReference>
<dbReference type="EMBL" id="JAHDYR010000009">
    <property type="protein sequence ID" value="KAG9395686.1"/>
    <property type="molecule type" value="Genomic_DNA"/>
</dbReference>